<name>A0A8J7WSL4_9ACTN</name>
<reference evidence="3" key="1">
    <citation type="submission" date="2021-04" db="EMBL/GenBank/DDBJ databases">
        <title>Genome based classification of Actinospica acidithermotolerans sp. nov., an actinobacterium isolated from an Indonesian hot spring.</title>
        <authorList>
            <person name="Kusuma A.B."/>
            <person name="Putra K.E."/>
            <person name="Nafisah S."/>
            <person name="Loh J."/>
            <person name="Nouioui I."/>
            <person name="Goodfellow M."/>
        </authorList>
    </citation>
    <scope>NUCLEOTIDE SEQUENCE</scope>
    <source>
        <strain evidence="3">DSM 45618</strain>
    </source>
</reference>
<proteinExistence type="predicted"/>
<dbReference type="RefSeq" id="WP_211469728.1">
    <property type="nucleotide sequence ID" value="NZ_JAGSXH010000080.1"/>
</dbReference>
<feature type="domain" description="Guanylate cyclase" evidence="2">
    <location>
        <begin position="10"/>
        <end position="129"/>
    </location>
</feature>
<dbReference type="EMBL" id="JAGSXH010000080">
    <property type="protein sequence ID" value="MBS2965369.1"/>
    <property type="molecule type" value="Genomic_DNA"/>
</dbReference>
<dbReference type="InterPro" id="IPR001054">
    <property type="entry name" value="A/G_cyclase"/>
</dbReference>
<evidence type="ECO:0000313" key="4">
    <source>
        <dbReference type="Proteomes" id="UP000677913"/>
    </source>
</evidence>
<dbReference type="SUPFAM" id="SSF55073">
    <property type="entry name" value="Nucleotide cyclase"/>
    <property type="match status" value="1"/>
</dbReference>
<evidence type="ECO:0000256" key="1">
    <source>
        <dbReference type="SAM" id="MobiDB-lite"/>
    </source>
</evidence>
<keyword evidence="4" id="KW-1185">Reference proteome</keyword>
<dbReference type="GO" id="GO:0035556">
    <property type="term" value="P:intracellular signal transduction"/>
    <property type="evidence" value="ECO:0007669"/>
    <property type="project" value="InterPro"/>
</dbReference>
<organism evidence="3 4">
    <name type="scientific">Actinocrinis puniceicyclus</name>
    <dbReference type="NCBI Taxonomy" id="977794"/>
    <lineage>
        <taxon>Bacteria</taxon>
        <taxon>Bacillati</taxon>
        <taxon>Actinomycetota</taxon>
        <taxon>Actinomycetes</taxon>
        <taxon>Catenulisporales</taxon>
        <taxon>Actinospicaceae</taxon>
        <taxon>Actinocrinis</taxon>
    </lineage>
</organism>
<dbReference type="InterPro" id="IPR029787">
    <property type="entry name" value="Nucleotide_cyclase"/>
</dbReference>
<dbReference type="GO" id="GO:0009190">
    <property type="term" value="P:cyclic nucleotide biosynthetic process"/>
    <property type="evidence" value="ECO:0007669"/>
    <property type="project" value="InterPro"/>
</dbReference>
<dbReference type="PROSITE" id="PS50125">
    <property type="entry name" value="GUANYLATE_CYCLASE_2"/>
    <property type="match status" value="1"/>
</dbReference>
<evidence type="ECO:0000259" key="2">
    <source>
        <dbReference type="PROSITE" id="PS50125"/>
    </source>
</evidence>
<dbReference type="AlphaFoldDB" id="A0A8J7WSL4"/>
<protein>
    <submittedName>
        <fullName evidence="3">Adenylate/guanylate cyclase domain-containing protein</fullName>
    </submittedName>
</protein>
<sequence>MGPEQAIHRSILAMDIEGFSTRANPVQRSLRSALYELARAAAADAGLEWQGFGVQDAGDSILLFIEPTVPPAQLAGPYLRALVDRLAERTRQVSAEYTMRLRIALHHGLVDADGHGWCGDAVNLTARLLDADTLRQVLKAAGRAQLVFIVSDGLYRDVIRHQYRAIDTAAYRSVSFDVKQQHGIVGWVYVPGYPSPPGLGGEAREQSPPAGPGPQRPSTPAFPAVPSGGFSFTNNGTVNGGVAQVKNVYGDEREGFAP</sequence>
<dbReference type="Proteomes" id="UP000677913">
    <property type="component" value="Unassembled WGS sequence"/>
</dbReference>
<comment type="caution">
    <text evidence="3">The sequence shown here is derived from an EMBL/GenBank/DDBJ whole genome shotgun (WGS) entry which is preliminary data.</text>
</comment>
<dbReference type="Gene3D" id="3.30.70.1230">
    <property type="entry name" value="Nucleotide cyclase"/>
    <property type="match status" value="1"/>
</dbReference>
<gene>
    <name evidence="3" type="ORF">KGA66_20125</name>
</gene>
<dbReference type="GO" id="GO:0004016">
    <property type="term" value="F:adenylate cyclase activity"/>
    <property type="evidence" value="ECO:0007669"/>
    <property type="project" value="UniProtKB-ARBA"/>
</dbReference>
<accession>A0A8J7WSL4</accession>
<evidence type="ECO:0000313" key="3">
    <source>
        <dbReference type="EMBL" id="MBS2965369.1"/>
    </source>
</evidence>
<feature type="region of interest" description="Disordered" evidence="1">
    <location>
        <begin position="198"/>
        <end position="237"/>
    </location>
</feature>